<protein>
    <submittedName>
        <fullName evidence="2">Uncharacterized protein</fullName>
    </submittedName>
</protein>
<evidence type="ECO:0000313" key="3">
    <source>
        <dbReference type="Proteomes" id="UP001215151"/>
    </source>
</evidence>
<feature type="compositionally biased region" description="Basic and acidic residues" evidence="1">
    <location>
        <begin position="332"/>
        <end position="345"/>
    </location>
</feature>
<sequence>MQPVPVTPPPSSSDTDSISLSSIDMSERPIYSACATHPGCPSPNIHLTVLKLRVPHLFSSRRRPSRPRNLAIMPKPISTVDRSSNRTVDISTAMEIVMHNLHGADPDATHSQRRTASKMDWYQLGIMSRHLLTTTRSDEEFQRRWEDLLQKIEAAFKAVNPLHVSHADGADVMPHPDLDQWIKNTVPKHIQIVRAAYGPGTEEHKRLEDLVKSLKYMRKNMQSLSATVPANENRRREQLDNLMARVLEGLERQQMELRGGIQEAQLLLLADLTADAGDFNAFAAMYDPSNLSINSDSMIQPVVDLQESQGRAGDSDTSHATQDEIQPVAAPDMERHPSDSSEKSSRILTPGSPRSRSSSPRGYRGFHGTRVLGSGLASSTPNDRTPDESRKSSQSSVNHASLFPPEISLQDFFKLQAPNRESYERQITEAVAKKSQERRREVDLVRELLEVERAERKREVDDKERVIAMLLAQLEESKEQRKRDVEKEKEERKRDVEKEKEEREREVKRLLTQLEEQKEERKRDADAMKGAREREVELLMALLEQYKSQATKYEAEAAQLRARIDNFMDGHSKKP</sequence>
<dbReference type="AlphaFoldDB" id="A0AAD7TZI0"/>
<gene>
    <name evidence="2" type="ORF">ONZ51_g2545</name>
</gene>
<proteinExistence type="predicted"/>
<keyword evidence="3" id="KW-1185">Reference proteome</keyword>
<reference evidence="2" key="1">
    <citation type="submission" date="2022-11" db="EMBL/GenBank/DDBJ databases">
        <title>Genome Sequence of Cubamyces cubensis.</title>
        <authorList>
            <person name="Buettner E."/>
        </authorList>
    </citation>
    <scope>NUCLEOTIDE SEQUENCE</scope>
    <source>
        <strain evidence="2">MPL-01</strain>
    </source>
</reference>
<evidence type="ECO:0000313" key="2">
    <source>
        <dbReference type="EMBL" id="KAJ8490072.1"/>
    </source>
</evidence>
<dbReference type="Proteomes" id="UP001215151">
    <property type="component" value="Unassembled WGS sequence"/>
</dbReference>
<feature type="compositionally biased region" description="Low complexity" evidence="1">
    <location>
        <begin position="350"/>
        <end position="363"/>
    </location>
</feature>
<evidence type="ECO:0000256" key="1">
    <source>
        <dbReference type="SAM" id="MobiDB-lite"/>
    </source>
</evidence>
<accession>A0AAD7TZI0</accession>
<comment type="caution">
    <text evidence="2">The sequence shown here is derived from an EMBL/GenBank/DDBJ whole genome shotgun (WGS) entry which is preliminary data.</text>
</comment>
<feature type="region of interest" description="Disordered" evidence="1">
    <location>
        <begin position="477"/>
        <end position="528"/>
    </location>
</feature>
<organism evidence="2 3">
    <name type="scientific">Trametes cubensis</name>
    <dbReference type="NCBI Taxonomy" id="1111947"/>
    <lineage>
        <taxon>Eukaryota</taxon>
        <taxon>Fungi</taxon>
        <taxon>Dikarya</taxon>
        <taxon>Basidiomycota</taxon>
        <taxon>Agaricomycotina</taxon>
        <taxon>Agaricomycetes</taxon>
        <taxon>Polyporales</taxon>
        <taxon>Polyporaceae</taxon>
        <taxon>Trametes</taxon>
    </lineage>
</organism>
<name>A0AAD7TZI0_9APHY</name>
<dbReference type="EMBL" id="JAPEVG010000040">
    <property type="protein sequence ID" value="KAJ8490072.1"/>
    <property type="molecule type" value="Genomic_DNA"/>
</dbReference>
<feature type="region of interest" description="Disordered" evidence="1">
    <location>
        <begin position="306"/>
        <end position="398"/>
    </location>
</feature>